<dbReference type="SUPFAM" id="SSF52096">
    <property type="entry name" value="ClpP/crotonase"/>
    <property type="match status" value="2"/>
</dbReference>
<evidence type="ECO:0000256" key="6">
    <source>
        <dbReference type="SAM" id="Phobius"/>
    </source>
</evidence>
<feature type="active site" description="Nucleophile" evidence="5">
    <location>
        <position position="413"/>
    </location>
</feature>
<dbReference type="PANTHER" id="PTHR33209">
    <property type="entry name" value="PROTEASE 4"/>
    <property type="match status" value="1"/>
</dbReference>
<dbReference type="Pfam" id="PF01343">
    <property type="entry name" value="Peptidase_S49"/>
    <property type="match status" value="2"/>
</dbReference>
<dbReference type="InterPro" id="IPR002142">
    <property type="entry name" value="Peptidase_S49"/>
</dbReference>
<dbReference type="Proteomes" id="UP000294349">
    <property type="component" value="Chromosome"/>
</dbReference>
<evidence type="ECO:0000256" key="5">
    <source>
        <dbReference type="PIRSR" id="PIRSR001217-1"/>
    </source>
</evidence>
<dbReference type="Gene3D" id="3.90.226.10">
    <property type="entry name" value="2-enoyl-CoA Hydratase, Chain A, domain 1"/>
    <property type="match status" value="3"/>
</dbReference>
<evidence type="ECO:0000256" key="1">
    <source>
        <dbReference type="ARBA" id="ARBA00008683"/>
    </source>
</evidence>
<dbReference type="RefSeq" id="WP_154061519.1">
    <property type="nucleotide sequence ID" value="NZ_LR217717.1"/>
</dbReference>
<keyword evidence="6" id="KW-1133">Transmembrane helix</keyword>
<dbReference type="CDD" id="cd07018">
    <property type="entry name" value="S49_SppA_67K_type"/>
    <property type="match status" value="1"/>
</dbReference>
<evidence type="ECO:0000256" key="3">
    <source>
        <dbReference type="ARBA" id="ARBA00022801"/>
    </source>
</evidence>
<evidence type="ECO:0000259" key="7">
    <source>
        <dbReference type="Pfam" id="PF01343"/>
    </source>
</evidence>
<dbReference type="GO" id="GO:0016020">
    <property type="term" value="C:membrane"/>
    <property type="evidence" value="ECO:0007669"/>
    <property type="project" value="InterPro"/>
</dbReference>
<gene>
    <name evidence="8" type="primary">sppA</name>
    <name evidence="8" type="ORF">BUCILAFE3058_179</name>
</gene>
<dbReference type="InterPro" id="IPR029045">
    <property type="entry name" value="ClpP/crotonase-like_dom_sf"/>
</dbReference>
<dbReference type="GO" id="GO:0006465">
    <property type="term" value="P:signal peptide processing"/>
    <property type="evidence" value="ECO:0007669"/>
    <property type="project" value="InterPro"/>
</dbReference>
<protein>
    <submittedName>
        <fullName evidence="8">Protease 4</fullName>
        <ecNumber evidence="8">3.4.21.-</ecNumber>
    </submittedName>
</protein>
<accession>A0A451DB83</accession>
<dbReference type="AlphaFoldDB" id="A0A451DB83"/>
<organism evidence="8 9">
    <name type="scientific">Buchnera aphidicola</name>
    <name type="common">Cinara laricifoliae</name>
    <dbReference type="NCBI Taxonomy" id="2518977"/>
    <lineage>
        <taxon>Bacteria</taxon>
        <taxon>Pseudomonadati</taxon>
        <taxon>Pseudomonadota</taxon>
        <taxon>Gammaproteobacteria</taxon>
        <taxon>Enterobacterales</taxon>
        <taxon>Erwiniaceae</taxon>
        <taxon>Buchnera</taxon>
    </lineage>
</organism>
<evidence type="ECO:0000256" key="2">
    <source>
        <dbReference type="ARBA" id="ARBA00022670"/>
    </source>
</evidence>
<evidence type="ECO:0000313" key="9">
    <source>
        <dbReference type="Proteomes" id="UP000294349"/>
    </source>
</evidence>
<feature type="domain" description="Peptidase S49" evidence="7">
    <location>
        <begin position="143"/>
        <end position="286"/>
    </location>
</feature>
<evidence type="ECO:0000313" key="8">
    <source>
        <dbReference type="EMBL" id="VFP83663.1"/>
    </source>
</evidence>
<dbReference type="PIRSF" id="PIRSF001217">
    <property type="entry name" value="Protease_4_SppA"/>
    <property type="match status" value="1"/>
</dbReference>
<dbReference type="EMBL" id="LR217717">
    <property type="protein sequence ID" value="VFP83663.1"/>
    <property type="molecule type" value="Genomic_DNA"/>
</dbReference>
<keyword evidence="4" id="KW-0720">Serine protease</keyword>
<dbReference type="EC" id="3.4.21.-" evidence="8"/>
<dbReference type="OrthoDB" id="9764363at2"/>
<proteinExistence type="inferred from homology"/>
<dbReference type="PANTHER" id="PTHR33209:SF1">
    <property type="entry name" value="PEPTIDASE S49 DOMAIN-CONTAINING PROTEIN"/>
    <property type="match status" value="1"/>
</dbReference>
<comment type="similarity">
    <text evidence="1">Belongs to the peptidase S49 family.</text>
</comment>
<name>A0A451DB83_9GAMM</name>
<keyword evidence="6" id="KW-0472">Membrane</keyword>
<sequence>MRTLFIIIMKILKYIYQSLNVIKNLIFNSILLLIIFIFVWIIYSTKKNHIFENKNMLDKILVINLQNSMEELPIPNQLQNKLCPNFLNHLINNKKNNSIFEITEKIKQAEKDPKILGIMLKAKNTFHSNQVIIEYFGKKLQEFKKSNKPIIAIGSNYSQSEYYLASFADKIFLSPNGFIYLNGISNNTIFLKKFLDIFKIHIHVFKIGKNKGAVDPFLRNSPSPENKMIEKSIVQFKWKKLLEVISRNRHIPIKKICSHPNTMIKYLKKNNNNTVKYALDYHLIDNIDTKNNVDNCIKNKFYKNKKNNTFNFMDISEYQLHKKATPSNSNKISIIIANGIIGKNSENSNSMDVEYILREINTAKNDDSIKAVILRINSPGGNTEYSEIIRKKLMELRKIKKPLIISMGDVAASGGYWIATPGNYIIAHPTTITGSIGIFSVVPTLEKFLSSIGMHNYSIFTQKNDSINILNNISLQNKNKIMLDIDFGYKKFINIVAESRHKTNENILKIANGRVWLGVHAKQIGLVDQIGDIDVAIKKATKLAKIKDFDIVWSVPQCTASKDIKNQVNSLIKLASKSILKIFFSEVLINKACFIYNKIYFIWMMITLNKSISICFDNYILK</sequence>
<dbReference type="InterPro" id="IPR047217">
    <property type="entry name" value="S49_SppA_67K_type_N"/>
</dbReference>
<dbReference type="InterPro" id="IPR004634">
    <property type="entry name" value="Pept_S49_pIV"/>
</dbReference>
<keyword evidence="2 8" id="KW-0645">Protease</keyword>
<keyword evidence="6" id="KW-0812">Transmembrane</keyword>
<dbReference type="InterPro" id="IPR047272">
    <property type="entry name" value="S49_SppA_C"/>
</dbReference>
<feature type="active site" description="Proton donor/acceptor" evidence="5">
    <location>
        <position position="211"/>
    </location>
</feature>
<feature type="transmembrane region" description="Helical" evidence="6">
    <location>
        <begin position="21"/>
        <end position="43"/>
    </location>
</feature>
<dbReference type="CDD" id="cd07023">
    <property type="entry name" value="S49_Sppa_N_C"/>
    <property type="match status" value="1"/>
</dbReference>
<dbReference type="GO" id="GO:0008236">
    <property type="term" value="F:serine-type peptidase activity"/>
    <property type="evidence" value="ECO:0007669"/>
    <property type="project" value="UniProtKB-KW"/>
</dbReference>
<dbReference type="NCBIfam" id="TIGR00705">
    <property type="entry name" value="SppA_67K"/>
    <property type="match status" value="1"/>
</dbReference>
<reference evidence="8 9" key="1">
    <citation type="submission" date="2019-02" db="EMBL/GenBank/DDBJ databases">
        <authorList>
            <person name="Manzano-Marin A."/>
            <person name="Manzano-Marin A."/>
        </authorList>
    </citation>
    <scope>NUCLEOTIDE SEQUENCE [LARGE SCALE GENOMIC DNA]</scope>
    <source>
        <strain evidence="8 9">BuCilaricifoliae</strain>
    </source>
</reference>
<feature type="domain" description="Peptidase S49" evidence="7">
    <location>
        <begin position="396"/>
        <end position="547"/>
    </location>
</feature>
<keyword evidence="3 8" id="KW-0378">Hydrolase</keyword>
<evidence type="ECO:0000256" key="4">
    <source>
        <dbReference type="ARBA" id="ARBA00022825"/>
    </source>
</evidence>